<evidence type="ECO:0000259" key="1">
    <source>
        <dbReference type="Pfam" id="PF04471"/>
    </source>
</evidence>
<dbReference type="GO" id="GO:0004519">
    <property type="term" value="F:endonuclease activity"/>
    <property type="evidence" value="ECO:0007669"/>
    <property type="project" value="InterPro"/>
</dbReference>
<dbReference type="KEGG" id="lpn:lpg1234"/>
<dbReference type="REBASE" id="23358">
    <property type="entry name" value="LpnPI"/>
</dbReference>
<dbReference type="HOGENOM" id="CLU_703757_0_0_6"/>
<reference evidence="3 4" key="1">
    <citation type="journal article" date="2004" name="Science">
        <title>The genomic sequence of the accidental pathogen Legionella pneumophila.</title>
        <authorList>
            <person name="Chien M."/>
            <person name="Morozova I."/>
            <person name="Shi S."/>
            <person name="Sheng H."/>
            <person name="Chen J."/>
            <person name="Gomez S.M."/>
            <person name="Asamani G."/>
            <person name="Hill K."/>
            <person name="Nuara J."/>
            <person name="Feder M."/>
            <person name="Rineer J."/>
            <person name="Greenberg J.J."/>
            <person name="Steshenko V."/>
            <person name="Park S.H."/>
            <person name="Zhao B."/>
            <person name="Teplitskaya E."/>
            <person name="Edwards J.R."/>
            <person name="Pampou S."/>
            <person name="Georghiou A."/>
            <person name="Chou I.C."/>
            <person name="Iannuccilli W."/>
            <person name="Ulz M.E."/>
            <person name="Kim D.H."/>
            <person name="Geringer-Sameth A."/>
            <person name="Goldsberry C."/>
            <person name="Morozov P."/>
            <person name="Fischer S.G."/>
            <person name="Segal G."/>
            <person name="Qu X."/>
            <person name="Rzhetsky A."/>
            <person name="Zhang P."/>
            <person name="Cayanis E."/>
            <person name="De Jong P.J."/>
            <person name="Ju J."/>
            <person name="Kalachikov S."/>
            <person name="Shuman H.A."/>
            <person name="Russo J.J."/>
        </authorList>
    </citation>
    <scope>NUCLEOTIDE SEQUENCE [LARGE SCALE GENOMIC DNA]</scope>
    <source>
        <strain evidence="4">Philadelphia 1 / ATCC 33152 / DSM 7513</strain>
    </source>
</reference>
<organism evidence="3 4">
    <name type="scientific">Legionella pneumophila subsp. pneumophila (strain Philadelphia 1 / ATCC 33152 / DSM 7513)</name>
    <dbReference type="NCBI Taxonomy" id="272624"/>
    <lineage>
        <taxon>Bacteria</taxon>
        <taxon>Pseudomonadati</taxon>
        <taxon>Pseudomonadota</taxon>
        <taxon>Gammaproteobacteria</taxon>
        <taxon>Legionellales</taxon>
        <taxon>Legionellaceae</taxon>
        <taxon>Legionella</taxon>
    </lineage>
</organism>
<keyword evidence="4" id="KW-1185">Reference proteome</keyword>
<proteinExistence type="evidence at protein level"/>
<dbReference type="EMBL" id="AE017354">
    <property type="protein sequence ID" value="AAU27318.1"/>
    <property type="molecule type" value="Genomic_DNA"/>
</dbReference>
<protein>
    <recommendedName>
        <fullName evidence="6">Restriction endonuclease</fullName>
    </recommendedName>
</protein>
<dbReference type="PATRIC" id="fig|272624.6.peg.1298"/>
<dbReference type="OrthoDB" id="3010308at2"/>
<gene>
    <name evidence="3" type="ordered locus">lpg1234</name>
</gene>
<evidence type="ECO:0007829" key="5">
    <source>
        <dbReference type="PDB" id="4RZL"/>
    </source>
</evidence>
<dbReference type="STRING" id="272624.lpg1234"/>
<dbReference type="Pfam" id="PF18062">
    <property type="entry name" value="RE_AspBHI_N"/>
    <property type="match status" value="1"/>
</dbReference>
<dbReference type="EvolutionaryTrace" id="Q5ZW53"/>
<dbReference type="InterPro" id="IPR007560">
    <property type="entry name" value="Restrct_endonuc_IV_Mrr"/>
</dbReference>
<keyword evidence="5" id="KW-0002">3D-structure</keyword>
<dbReference type="PaxDb" id="272624-lpg1234"/>
<dbReference type="eggNOG" id="COG1715">
    <property type="taxonomic scope" value="Bacteria"/>
</dbReference>
<dbReference type="AlphaFoldDB" id="Q5ZW53"/>
<feature type="domain" description="Restriction endonuclease AspBHI N-terminal" evidence="2">
    <location>
        <begin position="26"/>
        <end position="213"/>
    </location>
</feature>
<dbReference type="InterPro" id="IPR041409">
    <property type="entry name" value="RE_AspBHI_N"/>
</dbReference>
<dbReference type="PDB" id="4RZL">
    <property type="method" value="X-ray"/>
    <property type="resolution" value="2.10 A"/>
    <property type="chains" value="A/B=2-224"/>
</dbReference>
<evidence type="ECO:0000313" key="3">
    <source>
        <dbReference type="EMBL" id="AAU27318.1"/>
    </source>
</evidence>
<dbReference type="GO" id="GO:0009307">
    <property type="term" value="P:DNA restriction-modification system"/>
    <property type="evidence" value="ECO:0007669"/>
    <property type="project" value="InterPro"/>
</dbReference>
<dbReference type="Proteomes" id="UP000000609">
    <property type="component" value="Chromosome"/>
</dbReference>
<dbReference type="PDBsum" id="4RZL"/>
<accession>Q5ZW53</accession>
<feature type="domain" description="Restriction endonuclease type IV Mrr" evidence="1">
    <location>
        <begin position="254"/>
        <end position="376"/>
    </location>
</feature>
<evidence type="ECO:0008006" key="6">
    <source>
        <dbReference type="Google" id="ProtNLM"/>
    </source>
</evidence>
<dbReference type="InterPro" id="IPR011856">
    <property type="entry name" value="tRNA_endonuc-like_dom_sf"/>
</dbReference>
<dbReference type="GeneID" id="57035226"/>
<dbReference type="GO" id="GO:0003677">
    <property type="term" value="F:DNA binding"/>
    <property type="evidence" value="ECO:0007669"/>
    <property type="project" value="InterPro"/>
</dbReference>
<sequence length="399" mass="44433">MKIYSFDTLANADLIIDAVYEGGSSGNASDDPISKIIKGIGNMGGFRSAGQGIFKKLIVLYTNMEDGDWPDSIDTSKGQFIYYGDNKHPGHDIHDTPRQGNATLKMLFDSTHNEKDARRIVPPIFIFVKYPTASSSRSVQFKGVAVPGYPGLSATDDLIAVWKTTNGQRFQNYRAIFTILNIPMVSRKWINSLFDPFGQDNSLNPFYQWKISGKADVLIAPSTKTIRTQIEQMPRTKLEREILQAVFDYFCEAPIKFEACAAKIFQLYDENVLIDEITRSAVDGGKDAIGRYVLGIKEDPVYAEFFLEAKCYQPGLNGQNINSVGVKEVSRLISRIKNRQFGVLVTTSFIAKQAYGEVREDGHPIVFLSGGDISRILIKKGINSTDAVLAWLNSEFSKS</sequence>
<dbReference type="SMR" id="Q5ZW53"/>
<dbReference type="Gene3D" id="2.30.280.20">
    <property type="match status" value="1"/>
</dbReference>
<evidence type="ECO:0000259" key="2">
    <source>
        <dbReference type="Pfam" id="PF18062"/>
    </source>
</evidence>
<reference evidence="5" key="2">
    <citation type="journal article" date="2015" name="Nucleic Acids Res.">
        <title>Structure-guided sequence specificity engineering of the modification-dependent restriction endonuclease LpnPI.</title>
        <authorList>
            <person name="Sasnauskas G."/>
            <person name="Zagorskaite E."/>
            <person name="Kauneckaite K."/>
            <person name="Tamulaitiene G."/>
            <person name="Siksnys V."/>
        </authorList>
    </citation>
    <scope>X-RAY CRYSTALLOGRAPHY (2.10 ANGSTROMS) OF 2-224</scope>
</reference>
<name>Q5ZW53_LEGPH</name>
<dbReference type="RefSeq" id="WP_010946966.1">
    <property type="nucleotide sequence ID" value="NC_002942.5"/>
</dbReference>
<evidence type="ECO:0000313" key="4">
    <source>
        <dbReference type="Proteomes" id="UP000000609"/>
    </source>
</evidence>
<dbReference type="Pfam" id="PF04471">
    <property type="entry name" value="Mrr_cat"/>
    <property type="match status" value="1"/>
</dbReference>
<dbReference type="REBASE" id="21568">
    <property type="entry name" value="LpnPORF1234P"/>
</dbReference>
<dbReference type="Gene3D" id="3.40.1350.10">
    <property type="match status" value="1"/>
</dbReference>